<evidence type="ECO:0000313" key="2">
    <source>
        <dbReference type="Proteomes" id="UP000192491"/>
    </source>
</evidence>
<organism evidence="1 2">
    <name type="scientific">Thiothrix lacustris</name>
    <dbReference type="NCBI Taxonomy" id="525917"/>
    <lineage>
        <taxon>Bacteria</taxon>
        <taxon>Pseudomonadati</taxon>
        <taxon>Pseudomonadota</taxon>
        <taxon>Gammaproteobacteria</taxon>
        <taxon>Thiotrichales</taxon>
        <taxon>Thiotrichaceae</taxon>
        <taxon>Thiothrix</taxon>
    </lineage>
</organism>
<evidence type="ECO:0000313" key="1">
    <source>
        <dbReference type="EMBL" id="OQX08837.1"/>
    </source>
</evidence>
<proteinExistence type="predicted"/>
<accession>A0A1Y1QM87</accession>
<protein>
    <recommendedName>
        <fullName evidence="3">DUF945 domain-containing protein</fullName>
    </recommendedName>
</protein>
<name>A0A1Y1QM87_9GAMM</name>
<dbReference type="Proteomes" id="UP000192491">
    <property type="component" value="Unassembled WGS sequence"/>
</dbReference>
<evidence type="ECO:0008006" key="3">
    <source>
        <dbReference type="Google" id="ProtNLM"/>
    </source>
</evidence>
<dbReference type="Pfam" id="PF06097">
    <property type="entry name" value="DUF945"/>
    <property type="match status" value="1"/>
</dbReference>
<dbReference type="InterPro" id="IPR010352">
    <property type="entry name" value="DUF945"/>
</dbReference>
<dbReference type="AlphaFoldDB" id="A0A1Y1QM87"/>
<comment type="caution">
    <text evidence="1">The sequence shown here is derived from an EMBL/GenBank/DDBJ whole genome shotgun (WGS) entry which is preliminary data.</text>
</comment>
<sequence length="548" mass="58743">MKKIATLLSIPVALVVAWGGTSWFVGQQTETTVRQFIDQQNQQAAGRGVVQELVSYEKSLLGGKAITKLKFDMPPFNEAIGEVQFINDIQNGPIFLGGGSAVQFGSSRIHTQVDMEALDAEKRQALNTLFAGKAPLDGHTVIGFGGDTSFNFTVNPLKFAEEGTNVSLDGVQFSGDYGADMAGDVDVHMGKFELKDATTHMQIPSMDVTGTMTGMVAGQVLGSFDMQAPQVSILAEGTTEPVLFDLAVKTNSDVQNNEALGSMNFSVNNIKGVKDTVTKVNYQLEFAGLNVDGLKEVSQLQAEMQNTLSQTDWNAEAMETPEGQKKQQELMEKVSKNSEQMIGLVFSKVLKTGKSRLHNVLTAESPKGKLNADVDLTYTGQGAPSMTDLVAFGPNDWAKMMQGKVLLDADKAMLPEGAEMLLMPLSQQGLLKIEGEKVKSDVTLAGENVTLNGQQMTFADFLHLLAPDAGAGAAGMGATPDADGSAADLGIPADLMERIQKEGMTPEVMQALEESDDVPPEALEMFKQLQQMEQSMKAAEEPAADAKK</sequence>
<dbReference type="EMBL" id="MTEJ01000163">
    <property type="protein sequence ID" value="OQX08837.1"/>
    <property type="molecule type" value="Genomic_DNA"/>
</dbReference>
<reference evidence="1 2" key="1">
    <citation type="submission" date="2017-01" db="EMBL/GenBank/DDBJ databases">
        <title>Novel large sulfur bacteria in the metagenomes of groundwater-fed chemosynthetic microbial mats in the Lake Huron basin.</title>
        <authorList>
            <person name="Sharrar A.M."/>
            <person name="Flood B.E."/>
            <person name="Bailey J.V."/>
            <person name="Jones D.S."/>
            <person name="Biddanda B."/>
            <person name="Ruberg S.A."/>
            <person name="Marcus D.N."/>
            <person name="Dick G.J."/>
        </authorList>
    </citation>
    <scope>NUCLEOTIDE SEQUENCE [LARGE SCALE GENOMIC DNA]</scope>
    <source>
        <strain evidence="1">A8</strain>
    </source>
</reference>
<gene>
    <name evidence="1" type="ORF">BWK73_24365</name>
</gene>